<dbReference type="PATRIC" id="fig|1003181.4.peg.605"/>
<dbReference type="Proteomes" id="UP000076962">
    <property type="component" value="Unassembled WGS sequence"/>
</dbReference>
<protein>
    <submittedName>
        <fullName evidence="1">Uncharacterized protein</fullName>
    </submittedName>
</protein>
<accession>A0A176S759</accession>
<evidence type="ECO:0000313" key="1">
    <source>
        <dbReference type="EMBL" id="OAD23736.1"/>
    </source>
</evidence>
<gene>
    <name evidence="1" type="ORF">THIOM_000420</name>
</gene>
<organism evidence="1 2">
    <name type="scientific">Candidatus Thiomargarita nelsonii</name>
    <dbReference type="NCBI Taxonomy" id="1003181"/>
    <lineage>
        <taxon>Bacteria</taxon>
        <taxon>Pseudomonadati</taxon>
        <taxon>Pseudomonadota</taxon>
        <taxon>Gammaproteobacteria</taxon>
        <taxon>Thiotrichales</taxon>
        <taxon>Thiotrichaceae</taxon>
        <taxon>Thiomargarita</taxon>
    </lineage>
</organism>
<keyword evidence="2" id="KW-1185">Reference proteome</keyword>
<reference evidence="1 2" key="1">
    <citation type="submission" date="2016-05" db="EMBL/GenBank/DDBJ databases">
        <title>Single-cell genome of chain-forming Candidatus Thiomargarita nelsonii and comparison to other large sulfur-oxidizing bacteria.</title>
        <authorList>
            <person name="Winkel M."/>
            <person name="Salman V."/>
            <person name="Woyke T."/>
            <person name="Schulz-Vogt H."/>
            <person name="Richter M."/>
            <person name="Flood B."/>
            <person name="Bailey J."/>
            <person name="Amann R."/>
            <person name="Mussmann M."/>
        </authorList>
    </citation>
    <scope>NUCLEOTIDE SEQUENCE [LARGE SCALE GENOMIC DNA]</scope>
    <source>
        <strain evidence="1 2">THI036</strain>
    </source>
</reference>
<sequence>MLQALASIDMNPSQLVALAFRDIADSADKIGQLNVSPELLTELLQQRGKRK</sequence>
<comment type="caution">
    <text evidence="1">The sequence shown here is derived from an EMBL/GenBank/DDBJ whole genome shotgun (WGS) entry which is preliminary data.</text>
</comment>
<name>A0A176S759_9GAMM</name>
<evidence type="ECO:0000313" key="2">
    <source>
        <dbReference type="Proteomes" id="UP000076962"/>
    </source>
</evidence>
<dbReference type="EMBL" id="LUTY01000186">
    <property type="protein sequence ID" value="OAD23736.1"/>
    <property type="molecule type" value="Genomic_DNA"/>
</dbReference>
<proteinExistence type="predicted"/>
<dbReference type="AlphaFoldDB" id="A0A176S759"/>